<organism evidence="1 2">
    <name type="scientific">Cryptolaemus montrouzieri</name>
    <dbReference type="NCBI Taxonomy" id="559131"/>
    <lineage>
        <taxon>Eukaryota</taxon>
        <taxon>Metazoa</taxon>
        <taxon>Ecdysozoa</taxon>
        <taxon>Arthropoda</taxon>
        <taxon>Hexapoda</taxon>
        <taxon>Insecta</taxon>
        <taxon>Pterygota</taxon>
        <taxon>Neoptera</taxon>
        <taxon>Endopterygota</taxon>
        <taxon>Coleoptera</taxon>
        <taxon>Polyphaga</taxon>
        <taxon>Cucujiformia</taxon>
        <taxon>Coccinelloidea</taxon>
        <taxon>Coccinellidae</taxon>
        <taxon>Scymninae</taxon>
        <taxon>Scymnini</taxon>
        <taxon>Cryptolaemus</taxon>
    </lineage>
</organism>
<gene>
    <name evidence="1" type="ORF">HHI36_011196</name>
</gene>
<reference evidence="1 2" key="1">
    <citation type="journal article" date="2021" name="BMC Biol.">
        <title>Horizontally acquired antibacterial genes associated with adaptive radiation of ladybird beetles.</title>
        <authorList>
            <person name="Li H.S."/>
            <person name="Tang X.F."/>
            <person name="Huang Y.H."/>
            <person name="Xu Z.Y."/>
            <person name="Chen M.L."/>
            <person name="Du X.Y."/>
            <person name="Qiu B.Y."/>
            <person name="Chen P.T."/>
            <person name="Zhang W."/>
            <person name="Slipinski A."/>
            <person name="Escalona H.E."/>
            <person name="Waterhouse R.M."/>
            <person name="Zwick A."/>
            <person name="Pang H."/>
        </authorList>
    </citation>
    <scope>NUCLEOTIDE SEQUENCE [LARGE SCALE GENOMIC DNA]</scope>
    <source>
        <strain evidence="1">SYSU2018</strain>
    </source>
</reference>
<protein>
    <submittedName>
        <fullName evidence="1">Uncharacterized protein</fullName>
    </submittedName>
</protein>
<sequence length="77" mass="9094">LDRLNIEIAVLSETKKKRRGIEEIGNYIRIYSGVNKEVRAKKGVSLVIRKKFKRCMKKLEYINDSLVQVDLKMKERI</sequence>
<dbReference type="Proteomes" id="UP001516400">
    <property type="component" value="Unassembled WGS sequence"/>
</dbReference>
<feature type="non-terminal residue" evidence="1">
    <location>
        <position position="1"/>
    </location>
</feature>
<comment type="caution">
    <text evidence="1">The sequence shown here is derived from an EMBL/GenBank/DDBJ whole genome shotgun (WGS) entry which is preliminary data.</text>
</comment>
<dbReference type="EMBL" id="JABFTP020000001">
    <property type="protein sequence ID" value="KAL3267055.1"/>
    <property type="molecule type" value="Genomic_DNA"/>
</dbReference>
<keyword evidence="2" id="KW-1185">Reference proteome</keyword>
<name>A0ABD2ML50_9CUCU</name>
<proteinExistence type="predicted"/>
<dbReference type="AlphaFoldDB" id="A0ABD2ML50"/>
<evidence type="ECO:0000313" key="2">
    <source>
        <dbReference type="Proteomes" id="UP001516400"/>
    </source>
</evidence>
<evidence type="ECO:0000313" key="1">
    <source>
        <dbReference type="EMBL" id="KAL3267055.1"/>
    </source>
</evidence>
<accession>A0ABD2ML50</accession>